<accession>A0A3G8FWI5</accession>
<evidence type="ECO:0000256" key="8">
    <source>
        <dbReference type="ARBA" id="ARBA00023136"/>
    </source>
</evidence>
<keyword evidence="5" id="KW-1278">Translocase</keyword>
<dbReference type="Gene3D" id="1.10.287.3510">
    <property type="match status" value="1"/>
</dbReference>
<dbReference type="Pfam" id="PF00420">
    <property type="entry name" value="Oxidored_q2"/>
    <property type="match status" value="1"/>
</dbReference>
<name>A0A3G8FWI5_9HYME</name>
<dbReference type="GO" id="GO:0008137">
    <property type="term" value="F:NADH dehydrogenase (ubiquinone) activity"/>
    <property type="evidence" value="ECO:0007669"/>
    <property type="project" value="UniProtKB-EC"/>
</dbReference>
<evidence type="ECO:0000256" key="5">
    <source>
        <dbReference type="ARBA" id="ARBA00022967"/>
    </source>
</evidence>
<dbReference type="AlphaFoldDB" id="A0A3G8FWI5"/>
<comment type="subcellular location">
    <subcellularLocation>
        <location evidence="1">Membrane</location>
        <topology evidence="1">Multi-pass membrane protein</topology>
    </subcellularLocation>
</comment>
<sequence length="96" mass="11345">MIEVLIFFNLLGIFLSFSSFLNLEFHLLTLLLGLEFLMLNIYMYMYMYMTFFYYQMYSIMVFLTMMVCESVLGLSILVSIIRVVGGDNFQSFSLML</sequence>
<evidence type="ECO:0000256" key="10">
    <source>
        <dbReference type="ARBA" id="ARBA00049551"/>
    </source>
</evidence>
<proteinExistence type="inferred from homology"/>
<evidence type="ECO:0000256" key="4">
    <source>
        <dbReference type="ARBA" id="ARBA00022692"/>
    </source>
</evidence>
<evidence type="ECO:0000256" key="7">
    <source>
        <dbReference type="ARBA" id="ARBA00023027"/>
    </source>
</evidence>
<feature type="transmembrane region" description="Helical" evidence="11">
    <location>
        <begin position="6"/>
        <end position="23"/>
    </location>
</feature>
<evidence type="ECO:0000313" key="12">
    <source>
        <dbReference type="EMBL" id="AZF99006.1"/>
    </source>
</evidence>
<keyword evidence="4 11" id="KW-0812">Transmembrane</keyword>
<evidence type="ECO:0000256" key="11">
    <source>
        <dbReference type="SAM" id="Phobius"/>
    </source>
</evidence>
<feature type="transmembrane region" description="Helical" evidence="11">
    <location>
        <begin position="59"/>
        <end position="85"/>
    </location>
</feature>
<evidence type="ECO:0000256" key="9">
    <source>
        <dbReference type="ARBA" id="ARBA00031586"/>
    </source>
</evidence>
<evidence type="ECO:0000256" key="1">
    <source>
        <dbReference type="ARBA" id="ARBA00004141"/>
    </source>
</evidence>
<protein>
    <recommendedName>
        <fullName evidence="3">NADH-ubiquinone oxidoreductase chain 4L</fullName>
    </recommendedName>
    <alternativeName>
        <fullName evidence="9">NADH dehydrogenase subunit 4L</fullName>
    </alternativeName>
</protein>
<evidence type="ECO:0000256" key="6">
    <source>
        <dbReference type="ARBA" id="ARBA00022989"/>
    </source>
</evidence>
<keyword evidence="7" id="KW-0520">NAD</keyword>
<feature type="transmembrane region" description="Helical" evidence="11">
    <location>
        <begin position="30"/>
        <end position="53"/>
    </location>
</feature>
<reference evidence="12" key="1">
    <citation type="journal article" date="2018" name="Int. J. Biol. Macromol.">
        <title>The first mitogenomes of the superfamily Pamphilioidea (Hymenoptera: Symphyta): Mitogenome architecture and phylogenetic inference.</title>
        <authorList>
            <person name="Niu G."/>
            <person name="Korkmaz E.M."/>
            <person name="Dogan O."/>
            <person name="Zhang Y."/>
            <person name="Aydemir M.N."/>
            <person name="Budak M."/>
            <person name="Du S."/>
            <person name="Basibuyuk H.H."/>
            <person name="Wei M."/>
        </authorList>
    </citation>
    <scope>NUCLEOTIDE SEQUENCE</scope>
</reference>
<geneLocation type="mitochondrion" evidence="12"/>
<evidence type="ECO:0000256" key="2">
    <source>
        <dbReference type="ARBA" id="ARBA00010519"/>
    </source>
</evidence>
<organism evidence="12">
    <name type="scientific">Megalodontes cephalotes</name>
    <dbReference type="NCBI Taxonomy" id="222801"/>
    <lineage>
        <taxon>Eukaryota</taxon>
        <taxon>Metazoa</taxon>
        <taxon>Ecdysozoa</taxon>
        <taxon>Arthropoda</taxon>
        <taxon>Hexapoda</taxon>
        <taxon>Insecta</taxon>
        <taxon>Pterygota</taxon>
        <taxon>Neoptera</taxon>
        <taxon>Endopterygota</taxon>
        <taxon>Hymenoptera</taxon>
        <taxon>Pamphilioidea</taxon>
        <taxon>Megalodontesidae</taxon>
        <taxon>Megalodontes</taxon>
    </lineage>
</organism>
<dbReference type="InterPro" id="IPR039428">
    <property type="entry name" value="NUOK/Mnh_C1-like"/>
</dbReference>
<comment type="similarity">
    <text evidence="2">Belongs to the complex I subunit 4L family.</text>
</comment>
<dbReference type="GO" id="GO:0016020">
    <property type="term" value="C:membrane"/>
    <property type="evidence" value="ECO:0007669"/>
    <property type="project" value="UniProtKB-SubCell"/>
</dbReference>
<keyword evidence="8 11" id="KW-0472">Membrane</keyword>
<keyword evidence="12" id="KW-0496">Mitochondrion</keyword>
<comment type="catalytic activity">
    <reaction evidence="10">
        <text>a ubiquinone + NADH + 5 H(+)(in) = a ubiquinol + NAD(+) + 4 H(+)(out)</text>
        <dbReference type="Rhea" id="RHEA:29091"/>
        <dbReference type="Rhea" id="RHEA-COMP:9565"/>
        <dbReference type="Rhea" id="RHEA-COMP:9566"/>
        <dbReference type="ChEBI" id="CHEBI:15378"/>
        <dbReference type="ChEBI" id="CHEBI:16389"/>
        <dbReference type="ChEBI" id="CHEBI:17976"/>
        <dbReference type="ChEBI" id="CHEBI:57540"/>
        <dbReference type="ChEBI" id="CHEBI:57945"/>
        <dbReference type="EC" id="7.1.1.2"/>
    </reaction>
</comment>
<evidence type="ECO:0000256" key="3">
    <source>
        <dbReference type="ARBA" id="ARBA00016612"/>
    </source>
</evidence>
<dbReference type="EMBL" id="MH577058">
    <property type="protein sequence ID" value="AZF99006.1"/>
    <property type="molecule type" value="Genomic_DNA"/>
</dbReference>
<keyword evidence="6 11" id="KW-1133">Transmembrane helix</keyword>
<gene>
    <name evidence="12" type="primary">ND4L</name>
</gene>